<dbReference type="KEGG" id="vbl:L21SP4_01443"/>
<evidence type="ECO:0000313" key="2">
    <source>
        <dbReference type="Proteomes" id="UP000035268"/>
    </source>
</evidence>
<organism evidence="1 2">
    <name type="scientific">Kiritimatiella glycovorans</name>
    <dbReference type="NCBI Taxonomy" id="1307763"/>
    <lineage>
        <taxon>Bacteria</taxon>
        <taxon>Pseudomonadati</taxon>
        <taxon>Kiritimatiellota</taxon>
        <taxon>Kiritimatiellia</taxon>
        <taxon>Kiritimatiellales</taxon>
        <taxon>Kiritimatiellaceae</taxon>
        <taxon>Kiritimatiella</taxon>
    </lineage>
</organism>
<sequence>MKSVLLILNGVADRPLEALEGRTPLDVARVPHIEQLAREGQGGMLEPAGDEPREEAVILGELMGMAPGDAAGLRSGPLDAAAAGLEGGEADCAFSASAVTLENDRLHDSDPLDLSSDELRLLGESLENDAGDSVRVMPVARGRAAVLLRSGGMEIADGTPPWLWGTRRYSRYLDRMSRRGHPAGDLMERSRELFRDHPVNRVRVDLGEDPADSLWLWGGGAVADFPSGYDWADRTLLTNASGARGLAGKTGMPGLDLHEPWNAGARSEAFRLPDLVAALRKSRLLILFAEAPRAGGRFPGTAEKIRALETFDRRVLDPLLSVLEASRPYRIALTSDRVFSSAEGRPVADRVPFIAAGEGLAADDTIRWSEEACAGGSLGTIGRGVFRNMTGA</sequence>
<dbReference type="PANTHER" id="PTHR31209">
    <property type="entry name" value="COFACTOR-INDEPENDENT PHOSPHOGLYCERATE MUTASE"/>
    <property type="match status" value="1"/>
</dbReference>
<proteinExistence type="predicted"/>
<keyword evidence="2" id="KW-1185">Reference proteome</keyword>
<dbReference type="AlphaFoldDB" id="A0A0G3EKI4"/>
<dbReference type="Gene3D" id="3.30.70.2130">
    <property type="entry name" value="Metalloenzyme domain"/>
    <property type="match status" value="1"/>
</dbReference>
<dbReference type="InterPro" id="IPR004456">
    <property type="entry name" value="Pglycerate_mutase_ApgM"/>
</dbReference>
<dbReference type="SUPFAM" id="SSF53649">
    <property type="entry name" value="Alkaline phosphatase-like"/>
    <property type="match status" value="1"/>
</dbReference>
<accession>A0A0G3EKI4</accession>
<evidence type="ECO:0000313" key="1">
    <source>
        <dbReference type="EMBL" id="AKJ64689.1"/>
    </source>
</evidence>
<dbReference type="InterPro" id="IPR042253">
    <property type="entry name" value="Pglycerate_mutase_ApgM_sf"/>
</dbReference>
<dbReference type="Gene3D" id="3.40.720.10">
    <property type="entry name" value="Alkaline Phosphatase, subunit A"/>
    <property type="match status" value="2"/>
</dbReference>
<reference evidence="2" key="1">
    <citation type="submission" date="2015-02" db="EMBL/GenBank/DDBJ databases">
        <title>Description and complete genome sequence of the first cultured representative of the subdivision 5 of the Verrucomicrobia phylum.</title>
        <authorList>
            <person name="Spring S."/>
            <person name="Bunk B."/>
            <person name="Sproer C."/>
            <person name="Klenk H.-P."/>
        </authorList>
    </citation>
    <scope>NUCLEOTIDE SEQUENCE [LARGE SCALE GENOMIC DNA]</scope>
    <source>
        <strain evidence="2">L21-Fru-AB</strain>
    </source>
</reference>
<dbReference type="EMBL" id="CP010904">
    <property type="protein sequence ID" value="AKJ64689.1"/>
    <property type="molecule type" value="Genomic_DNA"/>
</dbReference>
<reference evidence="1 2" key="2">
    <citation type="journal article" date="2016" name="ISME J.">
        <title>Characterization of the first cultured representative of Verrucomicrobia subdivision 5 indicates the proposal of a novel phylum.</title>
        <authorList>
            <person name="Spring S."/>
            <person name="Bunk B."/>
            <person name="Sproer C."/>
            <person name="Schumann P."/>
            <person name="Rohde M."/>
            <person name="Tindall B.J."/>
            <person name="Klenk H.P."/>
        </authorList>
    </citation>
    <scope>NUCLEOTIDE SEQUENCE [LARGE SCALE GENOMIC DNA]</scope>
    <source>
        <strain evidence="1 2">L21-Fru-AB</strain>
    </source>
</reference>
<protein>
    <submittedName>
        <fullName evidence="1">Cofactor-independent phosphoglycerate mutase</fullName>
    </submittedName>
</protein>
<dbReference type="InterPro" id="IPR017850">
    <property type="entry name" value="Alkaline_phosphatase_core_sf"/>
</dbReference>
<gene>
    <name evidence="1" type="ORF">L21SP4_01443</name>
</gene>
<dbReference type="Pfam" id="PF10143">
    <property type="entry name" value="PhosphMutase"/>
    <property type="match status" value="1"/>
</dbReference>
<dbReference type="STRING" id="1307763.L21SP4_01443"/>
<dbReference type="OrthoDB" id="5295974at2"/>
<dbReference type="Proteomes" id="UP000035268">
    <property type="component" value="Chromosome"/>
</dbReference>
<dbReference type="PANTHER" id="PTHR31209:SF4">
    <property type="entry name" value="2,3-BISPHOSPHOGLYCERATE-INDEPENDENT PHOSPHOGLYCERATE MUTASE"/>
    <property type="match status" value="1"/>
</dbReference>
<dbReference type="GO" id="GO:0004619">
    <property type="term" value="F:phosphoglycerate mutase activity"/>
    <property type="evidence" value="ECO:0007669"/>
    <property type="project" value="InterPro"/>
</dbReference>
<name>A0A0G3EKI4_9BACT</name>